<dbReference type="eggNOG" id="ENOG50316G5">
    <property type="taxonomic scope" value="Bacteria"/>
</dbReference>
<proteinExistence type="predicted"/>
<organism evidence="1 2">
    <name type="scientific">Paraburkholderia xenovorans (strain LB400)</name>
    <dbReference type="NCBI Taxonomy" id="266265"/>
    <lineage>
        <taxon>Bacteria</taxon>
        <taxon>Pseudomonadati</taxon>
        <taxon>Pseudomonadota</taxon>
        <taxon>Betaproteobacteria</taxon>
        <taxon>Burkholderiales</taxon>
        <taxon>Burkholderiaceae</taxon>
        <taxon>Paraburkholderia</taxon>
    </lineage>
</organism>
<evidence type="ECO:0000313" key="2">
    <source>
        <dbReference type="Proteomes" id="UP000001817"/>
    </source>
</evidence>
<sequence length="150" mass="16497">MTVQLNPTMHHDPSSAASAYVSFLITGDTVLPECWTEYFQVAPDTTIVKGRPFILPSGKLSKALGKTGLWGVSSELAVQSDLLAPHFRYLASRLGLPRQGLREAVQQAGAKVRLSCFWFDPSGHRVPDVPEDIRLMIESLGGAIEIDEYR</sequence>
<keyword evidence="2" id="KW-1185">Reference proteome</keyword>
<dbReference type="EMBL" id="CP000270">
    <property type="protein sequence ID" value="ABE30745.1"/>
    <property type="molecule type" value="Genomic_DNA"/>
</dbReference>
<protein>
    <recommendedName>
        <fullName evidence="3">DUF4279 domain-containing protein</fullName>
    </recommendedName>
</protein>
<dbReference type="KEGG" id="bxe:Bxe_A2224"/>
<accession>Q13YU4</accession>
<reference evidence="1 2" key="1">
    <citation type="journal article" date="2006" name="Proc. Natl. Acad. Sci. U.S.A.">
        <title>Burkholderia xenovorans LB400 harbors a multi-replicon, 9.73-Mbp genome shaped for versatility.</title>
        <authorList>
            <person name="Chain P.S."/>
            <person name="Denef V.J."/>
            <person name="Konstantinidis K.T."/>
            <person name="Vergez L.M."/>
            <person name="Agullo L."/>
            <person name="Reyes V.L."/>
            <person name="Hauser L."/>
            <person name="Cordova M."/>
            <person name="Gomez L."/>
            <person name="Gonzalez M."/>
            <person name="Land M."/>
            <person name="Lao V."/>
            <person name="Larimer F."/>
            <person name="LiPuma J.J."/>
            <person name="Mahenthiralingam E."/>
            <person name="Malfatti S.A."/>
            <person name="Marx C.J."/>
            <person name="Parnell J.J."/>
            <person name="Ramette A."/>
            <person name="Richardson P."/>
            <person name="Seeger M."/>
            <person name="Smith D."/>
            <person name="Spilker T."/>
            <person name="Sul W.J."/>
            <person name="Tsoi T.V."/>
            <person name="Ulrich L.E."/>
            <person name="Zhulin I.B."/>
            <person name="Tiedje J.M."/>
        </authorList>
    </citation>
    <scope>NUCLEOTIDE SEQUENCE [LARGE SCALE GENOMIC DNA]</scope>
    <source>
        <strain evidence="1 2">LB400</strain>
    </source>
</reference>
<evidence type="ECO:0000313" key="1">
    <source>
        <dbReference type="EMBL" id="ABE30745.1"/>
    </source>
</evidence>
<name>Q13YU4_PARXL</name>
<dbReference type="AlphaFoldDB" id="Q13YU4"/>
<dbReference type="RefSeq" id="WP_011488361.1">
    <property type="nucleotide sequence ID" value="NC_007951.1"/>
</dbReference>
<gene>
    <name evidence="1" type="ORF">Bxe_A2224</name>
</gene>
<evidence type="ECO:0008006" key="3">
    <source>
        <dbReference type="Google" id="ProtNLM"/>
    </source>
</evidence>
<dbReference type="Proteomes" id="UP000001817">
    <property type="component" value="Chromosome 1"/>
</dbReference>